<sequence length="1035" mass="117818">MTSDKTLPVGFEMSPDGTHAVFTKPIESSPNDERSYRLVRLNNDLEVLLIHDAKADKSAAALDVHVGHLSDPDNLQGLAHYLEHLLFLGTDKYPRENEYKEFLAQHAGKSNASTSLDHTNFHFEVGHAHLERALDRFAQFFISPAFNESCTDREIRAVDSEFKRNLQMDGRRLFQLGKHLSGRSHPFWHFGTGNLITLRDLPTQEGINTRDELIKFYHKYYSSSIMKLAIVGREPLDELTGWAVEKFSAIRNLGIAPPSYPGPPLTPKELLTMAYVKPVKDLRTLEIKFPFSDTSRHYTLQPARYINHIVGHEGTGSILSLLKRKGWASGISASNPGGGVGFEFLSFVVSLTKEGLLHCEEIIEVVFQFIKLLKQEGVVPHIWDEVTSLASTAFRFKEMMQPADYVVARAGAMQRGYAPEWVLSGSELIRSNEPQIIQQFINELQVNTWVGRIVTQDISVVPGGAFTQTERWYGTQYHVAPVSPALLDRLSKGLELHPELHMPLPNEYLPKDFETHKVDTPEPLTHPTLIKHTPLTRLWHKKDDIFWVPKVNIHLRFTAPLATANPSNLVKSMLYVALVKDVLNEETYAAQIAGLDYTLDSSIKGIQLSIRGYNDKAHLLLERVIHTMRNLQVEPDRFVRIRDQIERDHRNAYLANPSQHASYHIQVIHQEKMWTFIERLDALEFVTTPEEIQLFYPEMLARLHVEGLVHGNMDRGQALRVSEIVEEGLGAATRPLVPSELTAMRSLLLPEGCQAVYQRDTPDPSNLNSGIEYFIQMEDVPHLPPSSLSPNSKNQDTLARDHKTTRALTQILAQIIQEPCFHQLRTTEQLGYIVQSGIHTFGPLTGIKILVQSERDPVYIESRIESFLTNRINNLLFNTMTPQDFERQVQSLVEKKLRKDMKLREETGRYWGQILSGYFDFWEIAEEVEVMRRTSLEDARRFFAEWILPGAVRAKKVSVHIRSQMLNKSTDTKVKSSKEKETDESKVEPAVRTLEEVITLKEGTLLIEDVVTFKAGLELSRAPVPVIDLLRYSKL</sequence>
<dbReference type="GO" id="GO:0005739">
    <property type="term" value="C:mitochondrion"/>
    <property type="evidence" value="ECO:0007669"/>
    <property type="project" value="TreeGrafter"/>
</dbReference>
<dbReference type="GO" id="GO:0046872">
    <property type="term" value="F:metal ion binding"/>
    <property type="evidence" value="ECO:0007669"/>
    <property type="project" value="UniProtKB-KW"/>
</dbReference>
<dbReference type="Proteomes" id="UP000078512">
    <property type="component" value="Unassembled WGS sequence"/>
</dbReference>
<dbReference type="OrthoDB" id="952271at2759"/>
<dbReference type="PANTHER" id="PTHR43690">
    <property type="entry name" value="NARDILYSIN"/>
    <property type="match status" value="1"/>
</dbReference>
<feature type="domain" description="Coenzyme PQQ synthesis protein F-like C-terminal lobe" evidence="11">
    <location>
        <begin position="811"/>
        <end position="911"/>
    </location>
</feature>
<evidence type="ECO:0000256" key="5">
    <source>
        <dbReference type="ARBA" id="ARBA00022833"/>
    </source>
</evidence>
<evidence type="ECO:0000259" key="11">
    <source>
        <dbReference type="Pfam" id="PF22456"/>
    </source>
</evidence>
<keyword evidence="3" id="KW-0479">Metal-binding</keyword>
<evidence type="ECO:0008006" key="14">
    <source>
        <dbReference type="Google" id="ProtNLM"/>
    </source>
</evidence>
<keyword evidence="13" id="KW-1185">Reference proteome</keyword>
<feature type="domain" description="Peptidase M16 C-terminal" evidence="9">
    <location>
        <begin position="209"/>
        <end position="384"/>
    </location>
</feature>
<evidence type="ECO:0000256" key="3">
    <source>
        <dbReference type="ARBA" id="ARBA00022723"/>
    </source>
</evidence>
<dbReference type="AlphaFoldDB" id="A0A197K6S4"/>
<dbReference type="GO" id="GO:0004222">
    <property type="term" value="F:metalloendopeptidase activity"/>
    <property type="evidence" value="ECO:0007669"/>
    <property type="project" value="InterPro"/>
</dbReference>
<dbReference type="PANTHER" id="PTHR43690:SF18">
    <property type="entry name" value="INSULIN-DEGRADING ENZYME-RELATED"/>
    <property type="match status" value="1"/>
</dbReference>
<feature type="domain" description="Peptidase M16 N-terminal" evidence="8">
    <location>
        <begin position="47"/>
        <end position="182"/>
    </location>
</feature>
<dbReference type="EMBL" id="KV442021">
    <property type="protein sequence ID" value="OAQ33367.1"/>
    <property type="molecule type" value="Genomic_DNA"/>
</dbReference>
<evidence type="ECO:0000259" key="10">
    <source>
        <dbReference type="Pfam" id="PF16187"/>
    </source>
</evidence>
<evidence type="ECO:0000256" key="1">
    <source>
        <dbReference type="ARBA" id="ARBA00007261"/>
    </source>
</evidence>
<keyword evidence="5" id="KW-0862">Zinc</keyword>
<dbReference type="InterPro" id="IPR054734">
    <property type="entry name" value="PqqF-like_C_4"/>
</dbReference>
<evidence type="ECO:0000259" key="9">
    <source>
        <dbReference type="Pfam" id="PF05193"/>
    </source>
</evidence>
<dbReference type="Pfam" id="PF00675">
    <property type="entry name" value="Peptidase_M16"/>
    <property type="match status" value="1"/>
</dbReference>
<evidence type="ECO:0000256" key="4">
    <source>
        <dbReference type="ARBA" id="ARBA00022801"/>
    </source>
</evidence>
<gene>
    <name evidence="12" type="ORF">K457DRAFT_122577</name>
</gene>
<keyword evidence="2" id="KW-0645">Protease</keyword>
<dbReference type="GO" id="GO:0051603">
    <property type="term" value="P:proteolysis involved in protein catabolic process"/>
    <property type="evidence" value="ECO:0007669"/>
    <property type="project" value="TreeGrafter"/>
</dbReference>
<dbReference type="InterPro" id="IPR011765">
    <property type="entry name" value="Pept_M16_N"/>
</dbReference>
<dbReference type="InterPro" id="IPR050626">
    <property type="entry name" value="Peptidase_M16"/>
</dbReference>
<dbReference type="GO" id="GO:0005829">
    <property type="term" value="C:cytosol"/>
    <property type="evidence" value="ECO:0007669"/>
    <property type="project" value="TreeGrafter"/>
</dbReference>
<proteinExistence type="inferred from homology"/>
<keyword evidence="4" id="KW-0378">Hydrolase</keyword>
<dbReference type="GO" id="GO:0043171">
    <property type="term" value="P:peptide catabolic process"/>
    <property type="evidence" value="ECO:0007669"/>
    <property type="project" value="TreeGrafter"/>
</dbReference>
<evidence type="ECO:0000259" key="8">
    <source>
        <dbReference type="Pfam" id="PF00675"/>
    </source>
</evidence>
<evidence type="ECO:0000313" key="13">
    <source>
        <dbReference type="Proteomes" id="UP000078512"/>
    </source>
</evidence>
<protein>
    <recommendedName>
        <fullName evidence="14">Insulin-degrading enzyme</fullName>
    </recommendedName>
</protein>
<evidence type="ECO:0000256" key="2">
    <source>
        <dbReference type="ARBA" id="ARBA00022670"/>
    </source>
</evidence>
<evidence type="ECO:0000256" key="7">
    <source>
        <dbReference type="RuleBase" id="RU004447"/>
    </source>
</evidence>
<dbReference type="InterPro" id="IPR011249">
    <property type="entry name" value="Metalloenz_LuxS/M16"/>
</dbReference>
<feature type="domain" description="Peptidase M16 middle/third" evidence="10">
    <location>
        <begin position="394"/>
        <end position="682"/>
    </location>
</feature>
<dbReference type="Pfam" id="PF05193">
    <property type="entry name" value="Peptidase_M16_C"/>
    <property type="match status" value="1"/>
</dbReference>
<dbReference type="InterPro" id="IPR007863">
    <property type="entry name" value="Peptidase_M16_C"/>
</dbReference>
<dbReference type="FunFam" id="3.30.830.10:FF:000005">
    <property type="entry name" value="nardilysin isoform X1"/>
    <property type="match status" value="1"/>
</dbReference>
<dbReference type="InterPro" id="IPR032632">
    <property type="entry name" value="Peptidase_M16_M"/>
</dbReference>
<evidence type="ECO:0000256" key="6">
    <source>
        <dbReference type="ARBA" id="ARBA00023049"/>
    </source>
</evidence>
<comment type="similarity">
    <text evidence="1 7">Belongs to the peptidase M16 family.</text>
</comment>
<dbReference type="Pfam" id="PF16187">
    <property type="entry name" value="Peptidase_M16_M"/>
    <property type="match status" value="1"/>
</dbReference>
<organism evidence="12 13">
    <name type="scientific">Linnemannia elongata AG-77</name>
    <dbReference type="NCBI Taxonomy" id="1314771"/>
    <lineage>
        <taxon>Eukaryota</taxon>
        <taxon>Fungi</taxon>
        <taxon>Fungi incertae sedis</taxon>
        <taxon>Mucoromycota</taxon>
        <taxon>Mortierellomycotina</taxon>
        <taxon>Mortierellomycetes</taxon>
        <taxon>Mortierellales</taxon>
        <taxon>Mortierellaceae</taxon>
        <taxon>Linnemannia</taxon>
    </lineage>
</organism>
<dbReference type="PROSITE" id="PS00143">
    <property type="entry name" value="INSULINASE"/>
    <property type="match status" value="1"/>
</dbReference>
<evidence type="ECO:0000313" key="12">
    <source>
        <dbReference type="EMBL" id="OAQ33367.1"/>
    </source>
</evidence>
<name>A0A197K6S4_9FUNG</name>
<keyword evidence="6" id="KW-0482">Metalloprotease</keyword>
<dbReference type="Pfam" id="PF22456">
    <property type="entry name" value="PqqF-like_C_4"/>
    <property type="match status" value="1"/>
</dbReference>
<dbReference type="SUPFAM" id="SSF63411">
    <property type="entry name" value="LuxS/MPP-like metallohydrolase"/>
    <property type="match status" value="4"/>
</dbReference>
<dbReference type="FunFam" id="3.30.830.10:FF:000004">
    <property type="entry name" value="Putative insulin-degrading enzyme"/>
    <property type="match status" value="1"/>
</dbReference>
<dbReference type="InterPro" id="IPR001431">
    <property type="entry name" value="Pept_M16_Zn_BS"/>
</dbReference>
<dbReference type="STRING" id="1314771.A0A197K6S4"/>
<dbReference type="Gene3D" id="3.30.830.10">
    <property type="entry name" value="Metalloenzyme, LuxS/M16 peptidase-like"/>
    <property type="match status" value="4"/>
</dbReference>
<accession>A0A197K6S4</accession>
<reference evidence="12 13" key="1">
    <citation type="submission" date="2016-05" db="EMBL/GenBank/DDBJ databases">
        <title>Genome sequencing reveals origins of a unique bacterial endosymbiosis in the earliest lineages of terrestrial Fungi.</title>
        <authorList>
            <consortium name="DOE Joint Genome Institute"/>
            <person name="Uehling J."/>
            <person name="Gryganskyi A."/>
            <person name="Hameed K."/>
            <person name="Tschaplinski T."/>
            <person name="Misztal P."/>
            <person name="Wu S."/>
            <person name="Desiro A."/>
            <person name="Vande Pol N."/>
            <person name="Du Z.-Y."/>
            <person name="Zienkiewicz A."/>
            <person name="Zienkiewicz K."/>
            <person name="Morin E."/>
            <person name="Tisserant E."/>
            <person name="Splivallo R."/>
            <person name="Hainaut M."/>
            <person name="Henrissat B."/>
            <person name="Ohm R."/>
            <person name="Kuo A."/>
            <person name="Yan J."/>
            <person name="Lipzen A."/>
            <person name="Nolan M."/>
            <person name="Labutti K."/>
            <person name="Barry K."/>
            <person name="Goldstein A."/>
            <person name="Labbe J."/>
            <person name="Schadt C."/>
            <person name="Tuskan G."/>
            <person name="Grigoriev I."/>
            <person name="Martin F."/>
            <person name="Vilgalys R."/>
            <person name="Bonito G."/>
        </authorList>
    </citation>
    <scope>NUCLEOTIDE SEQUENCE [LARGE SCALE GENOMIC DNA]</scope>
    <source>
        <strain evidence="12 13">AG-77</strain>
    </source>
</reference>
<dbReference type="FunFam" id="3.30.830.10:FF:000003">
    <property type="entry name" value="Insulin-degrading enzyme"/>
    <property type="match status" value="1"/>
</dbReference>